<evidence type="ECO:0000256" key="8">
    <source>
        <dbReference type="ARBA" id="ARBA00023316"/>
    </source>
</evidence>
<evidence type="ECO:0000256" key="1">
    <source>
        <dbReference type="ARBA" id="ARBA00004613"/>
    </source>
</evidence>
<keyword evidence="3" id="KW-0964">Secreted</keyword>
<dbReference type="SUPFAM" id="SSF51126">
    <property type="entry name" value="Pectin lyase-like"/>
    <property type="match status" value="1"/>
</dbReference>
<name>A0A9W8VB43_9HYPO</name>
<keyword evidence="4" id="KW-0732">Signal</keyword>
<keyword evidence="5 9" id="KW-0378">Hydrolase</keyword>
<dbReference type="Gene3D" id="2.160.20.10">
    <property type="entry name" value="Single-stranded right-handed beta-helix, Pectin lyase-like"/>
    <property type="match status" value="1"/>
</dbReference>
<dbReference type="InterPro" id="IPR000743">
    <property type="entry name" value="Glyco_hydro_28"/>
</dbReference>
<dbReference type="AlphaFoldDB" id="A0A9W8VB43"/>
<gene>
    <name evidence="10" type="ORF">NW762_012826</name>
</gene>
<evidence type="ECO:0000256" key="9">
    <source>
        <dbReference type="RuleBase" id="RU361169"/>
    </source>
</evidence>
<organism evidence="10 11">
    <name type="scientific">Fusarium torreyae</name>
    <dbReference type="NCBI Taxonomy" id="1237075"/>
    <lineage>
        <taxon>Eukaryota</taxon>
        <taxon>Fungi</taxon>
        <taxon>Dikarya</taxon>
        <taxon>Ascomycota</taxon>
        <taxon>Pezizomycotina</taxon>
        <taxon>Sordariomycetes</taxon>
        <taxon>Hypocreomycetidae</taxon>
        <taxon>Hypocreales</taxon>
        <taxon>Nectriaceae</taxon>
        <taxon>Fusarium</taxon>
    </lineage>
</organism>
<dbReference type="GO" id="GO:0071555">
    <property type="term" value="P:cell wall organization"/>
    <property type="evidence" value="ECO:0007669"/>
    <property type="project" value="UniProtKB-KW"/>
</dbReference>
<dbReference type="InterPro" id="IPR011050">
    <property type="entry name" value="Pectin_lyase_fold/virulence"/>
</dbReference>
<evidence type="ECO:0000313" key="11">
    <source>
        <dbReference type="Proteomes" id="UP001152049"/>
    </source>
</evidence>
<dbReference type="Proteomes" id="UP001152049">
    <property type="component" value="Unassembled WGS sequence"/>
</dbReference>
<sequence length="248" mass="27968">MPNDFQTNMRQWSTDIDYWLENSLDVGFQNQSTAFIIGGDNLTIHGYGAGTLDGNGDYWYQWIRQQPNTSNYPGRPHAITFKGLTNSVVRGLNFLRSQMWTMSIISSHHVDFNDIFINNTGNMYQSSNTDGADTIWSSHISMNNWTVYSGDDSIALKGNSTDISITNSKFYNGLGIALGSLGQYYDEFENVDRLNVKDCYFENTLHALYVKTWTDDRNGYPPNGGGGGRGCRLLSSKNHRRTLLTMTT</sequence>
<evidence type="ECO:0008006" key="12">
    <source>
        <dbReference type="Google" id="ProtNLM"/>
    </source>
</evidence>
<evidence type="ECO:0000256" key="2">
    <source>
        <dbReference type="ARBA" id="ARBA00008834"/>
    </source>
</evidence>
<evidence type="ECO:0000256" key="7">
    <source>
        <dbReference type="ARBA" id="ARBA00023295"/>
    </source>
</evidence>
<dbReference type="EMBL" id="JAOQAZ010000036">
    <property type="protein sequence ID" value="KAJ4248488.1"/>
    <property type="molecule type" value="Genomic_DNA"/>
</dbReference>
<comment type="caution">
    <text evidence="10">The sequence shown here is derived from an EMBL/GenBank/DDBJ whole genome shotgun (WGS) entry which is preliminary data.</text>
</comment>
<dbReference type="GO" id="GO:0005576">
    <property type="term" value="C:extracellular region"/>
    <property type="evidence" value="ECO:0007669"/>
    <property type="project" value="UniProtKB-SubCell"/>
</dbReference>
<evidence type="ECO:0000256" key="4">
    <source>
        <dbReference type="ARBA" id="ARBA00022729"/>
    </source>
</evidence>
<comment type="similarity">
    <text evidence="2 9">Belongs to the glycosyl hydrolase 28 family.</text>
</comment>
<dbReference type="GO" id="GO:0004650">
    <property type="term" value="F:polygalacturonase activity"/>
    <property type="evidence" value="ECO:0007669"/>
    <property type="project" value="InterPro"/>
</dbReference>
<dbReference type="Pfam" id="PF00295">
    <property type="entry name" value="Glyco_hydro_28"/>
    <property type="match status" value="1"/>
</dbReference>
<keyword evidence="6" id="KW-0325">Glycoprotein</keyword>
<dbReference type="GO" id="GO:0005975">
    <property type="term" value="P:carbohydrate metabolic process"/>
    <property type="evidence" value="ECO:0007669"/>
    <property type="project" value="InterPro"/>
</dbReference>
<evidence type="ECO:0000256" key="6">
    <source>
        <dbReference type="ARBA" id="ARBA00023180"/>
    </source>
</evidence>
<dbReference type="PANTHER" id="PTHR31736">
    <property type="match status" value="1"/>
</dbReference>
<reference evidence="10" key="1">
    <citation type="submission" date="2022-09" db="EMBL/GenBank/DDBJ databases">
        <title>Fusarium specimens isolated from Avocado Roots.</title>
        <authorList>
            <person name="Stajich J."/>
            <person name="Roper C."/>
            <person name="Heimlech-Rivalta G."/>
        </authorList>
    </citation>
    <scope>NUCLEOTIDE SEQUENCE</scope>
    <source>
        <strain evidence="10">CF00136</strain>
    </source>
</reference>
<comment type="subcellular location">
    <subcellularLocation>
        <location evidence="1">Secreted</location>
    </subcellularLocation>
</comment>
<evidence type="ECO:0000313" key="10">
    <source>
        <dbReference type="EMBL" id="KAJ4248488.1"/>
    </source>
</evidence>
<keyword evidence="7 9" id="KW-0326">Glycosidase</keyword>
<dbReference type="OrthoDB" id="187139at2759"/>
<dbReference type="InterPro" id="IPR012334">
    <property type="entry name" value="Pectin_lyas_fold"/>
</dbReference>
<proteinExistence type="inferred from homology"/>
<dbReference type="PANTHER" id="PTHR31736:SF8">
    <property type="entry name" value="PUTATIVE (AFU_ORTHOLOGUE AFUA_7G06410)-RELATED"/>
    <property type="match status" value="1"/>
</dbReference>
<protein>
    <recommendedName>
        <fullName evidence="12">Exopolygalacturonase</fullName>
    </recommendedName>
</protein>
<keyword evidence="8" id="KW-0961">Cell wall biogenesis/degradation</keyword>
<evidence type="ECO:0000256" key="5">
    <source>
        <dbReference type="ARBA" id="ARBA00022801"/>
    </source>
</evidence>
<accession>A0A9W8VB43</accession>
<evidence type="ECO:0000256" key="3">
    <source>
        <dbReference type="ARBA" id="ARBA00022525"/>
    </source>
</evidence>
<keyword evidence="11" id="KW-1185">Reference proteome</keyword>